<dbReference type="Gene3D" id="2.40.160.60">
    <property type="entry name" value="Outer membrane protein transport protein (OMPP1/FadL/TodX)"/>
    <property type="match status" value="1"/>
</dbReference>
<dbReference type="Proteomes" id="UP000838100">
    <property type="component" value="Unassembled WGS sequence"/>
</dbReference>
<protein>
    <submittedName>
        <fullName evidence="8">Long-chain fatty acid transport protein</fullName>
    </submittedName>
</protein>
<dbReference type="EMBL" id="CAKLPX010000001">
    <property type="protein sequence ID" value="CAH0991083.1"/>
    <property type="molecule type" value="Genomic_DNA"/>
</dbReference>
<evidence type="ECO:0000256" key="6">
    <source>
        <dbReference type="ARBA" id="ARBA00023136"/>
    </source>
</evidence>
<evidence type="ECO:0000256" key="2">
    <source>
        <dbReference type="ARBA" id="ARBA00008163"/>
    </source>
</evidence>
<sequence length="464" mass="50248">MLVLVFYTLAANISITEPLLNRSAQHDQPFKDIMNNSRLFHTSLLAATVSSAALISVQANAAGFQLNAQSATGLGRAFAGDAVIADNASSMSRNAASLSLFDRTEITLGTNIINSEIDVKDVEYYSPLSGGPVPIADAQNTGTSVVPNIFIAHPINDQFSIGFGAYSNYGTSNEFDDKWGAGTSQLPLPGADAFGGTTNVTSMNMLVAGSYRINDQWTLGAGIDFIYGEGELKRQSEMNNWIGDGTTTVNLLDVDASAWGVGFNLGAVYEIDENNRLGLSYHHSPEIEASGTVSYMGNGSVGDLIMPLPSRAEFSGYHRIEDTKFAVHYSVQYISWSDFDALVTTDGTNVKDYQWKDTFHYSIGATYYINKHWEARVGYMYDEGVQNDLTSVSVPDSDRQWFSAGASYHFNQDQSLDFGITYLVGKEVSVEDEINGGVSNGGLTLNATTEASAVLFGGQYTHRF</sequence>
<evidence type="ECO:0000256" key="5">
    <source>
        <dbReference type="ARBA" id="ARBA00022729"/>
    </source>
</evidence>
<proteinExistence type="inferred from homology"/>
<keyword evidence="6" id="KW-0472">Membrane</keyword>
<evidence type="ECO:0000256" key="1">
    <source>
        <dbReference type="ARBA" id="ARBA00004571"/>
    </source>
</evidence>
<dbReference type="SUPFAM" id="SSF56935">
    <property type="entry name" value="Porins"/>
    <property type="match status" value="1"/>
</dbReference>
<evidence type="ECO:0000256" key="4">
    <source>
        <dbReference type="ARBA" id="ARBA00022692"/>
    </source>
</evidence>
<keyword evidence="9" id="KW-1185">Reference proteome</keyword>
<accession>A0ABN8EFB4</accession>
<comment type="caution">
    <text evidence="8">The sequence shown here is derived from an EMBL/GenBank/DDBJ whole genome shotgun (WGS) entry which is preliminary data.</text>
</comment>
<evidence type="ECO:0000256" key="7">
    <source>
        <dbReference type="ARBA" id="ARBA00023237"/>
    </source>
</evidence>
<dbReference type="InterPro" id="IPR005017">
    <property type="entry name" value="OMPP1/FadL/TodX"/>
</dbReference>
<evidence type="ECO:0000313" key="8">
    <source>
        <dbReference type="EMBL" id="CAH0991083.1"/>
    </source>
</evidence>
<keyword evidence="3" id="KW-1134">Transmembrane beta strand</keyword>
<dbReference type="Pfam" id="PF03349">
    <property type="entry name" value="Toluene_X"/>
    <property type="match status" value="1"/>
</dbReference>
<comment type="similarity">
    <text evidence="2">Belongs to the OmpP1/FadL family.</text>
</comment>
<keyword evidence="4" id="KW-0812">Transmembrane</keyword>
<comment type="subcellular location">
    <subcellularLocation>
        <location evidence="1">Cell outer membrane</location>
        <topology evidence="1">Multi-pass membrane protein</topology>
    </subcellularLocation>
</comment>
<dbReference type="PANTHER" id="PTHR35093:SF1">
    <property type="entry name" value="OUTER MEMBRANE LONG-CHAIN FATTY ACID RECEPTOR FADL FAMILY"/>
    <property type="match status" value="1"/>
</dbReference>
<name>A0ABN8EFB4_9GAMM</name>
<evidence type="ECO:0000256" key="3">
    <source>
        <dbReference type="ARBA" id="ARBA00022452"/>
    </source>
</evidence>
<dbReference type="PANTHER" id="PTHR35093">
    <property type="entry name" value="OUTER MEMBRANE PROTEIN NMB0088-RELATED"/>
    <property type="match status" value="1"/>
</dbReference>
<evidence type="ECO:0000313" key="9">
    <source>
        <dbReference type="Proteomes" id="UP000838100"/>
    </source>
</evidence>
<dbReference type="RefSeq" id="WP_237443742.1">
    <property type="nucleotide sequence ID" value="NZ_CAKLPX010000001.1"/>
</dbReference>
<keyword evidence="5" id="KW-0732">Signal</keyword>
<keyword evidence="7" id="KW-0998">Cell outer membrane</keyword>
<reference evidence="8" key="1">
    <citation type="submission" date="2021-12" db="EMBL/GenBank/DDBJ databases">
        <authorList>
            <person name="Rodrigo-Torres L."/>
            <person name="Arahal R. D."/>
            <person name="Lucena T."/>
        </authorList>
    </citation>
    <scope>NUCLEOTIDE SEQUENCE</scope>
    <source>
        <strain evidence="8">CECT 8267</strain>
    </source>
</reference>
<organism evidence="8 9">
    <name type="scientific">Sinobacterium norvegicum</name>
    <dbReference type="NCBI Taxonomy" id="1641715"/>
    <lineage>
        <taxon>Bacteria</taxon>
        <taxon>Pseudomonadati</taxon>
        <taxon>Pseudomonadota</taxon>
        <taxon>Gammaproteobacteria</taxon>
        <taxon>Cellvibrionales</taxon>
        <taxon>Spongiibacteraceae</taxon>
        <taxon>Sinobacterium</taxon>
    </lineage>
</organism>
<gene>
    <name evidence="8" type="primary">fadL</name>
    <name evidence="8" type="ORF">SIN8267_01184</name>
</gene>